<reference evidence="1" key="1">
    <citation type="submission" date="2014-11" db="EMBL/GenBank/DDBJ databases">
        <authorList>
            <person name="Amaro Gonzalez C."/>
        </authorList>
    </citation>
    <scope>NUCLEOTIDE SEQUENCE</scope>
</reference>
<sequence>MYFYSFACFLKCNCILHCLLDAVKEILNKF</sequence>
<dbReference type="EMBL" id="GBXM01041489">
    <property type="protein sequence ID" value="JAH67088.1"/>
    <property type="molecule type" value="Transcribed_RNA"/>
</dbReference>
<protein>
    <submittedName>
        <fullName evidence="1">Uncharacterized protein</fullName>
    </submittedName>
</protein>
<dbReference type="AlphaFoldDB" id="A0A0E9UQ44"/>
<name>A0A0E9UQ44_ANGAN</name>
<proteinExistence type="predicted"/>
<evidence type="ECO:0000313" key="1">
    <source>
        <dbReference type="EMBL" id="JAH67088.1"/>
    </source>
</evidence>
<reference evidence="1" key="2">
    <citation type="journal article" date="2015" name="Fish Shellfish Immunol.">
        <title>Early steps in the European eel (Anguilla anguilla)-Vibrio vulnificus interaction in the gills: Role of the RtxA13 toxin.</title>
        <authorList>
            <person name="Callol A."/>
            <person name="Pajuelo D."/>
            <person name="Ebbesson L."/>
            <person name="Teles M."/>
            <person name="MacKenzie S."/>
            <person name="Amaro C."/>
        </authorList>
    </citation>
    <scope>NUCLEOTIDE SEQUENCE</scope>
</reference>
<organism evidence="1">
    <name type="scientific">Anguilla anguilla</name>
    <name type="common">European freshwater eel</name>
    <name type="synonym">Muraena anguilla</name>
    <dbReference type="NCBI Taxonomy" id="7936"/>
    <lineage>
        <taxon>Eukaryota</taxon>
        <taxon>Metazoa</taxon>
        <taxon>Chordata</taxon>
        <taxon>Craniata</taxon>
        <taxon>Vertebrata</taxon>
        <taxon>Euteleostomi</taxon>
        <taxon>Actinopterygii</taxon>
        <taxon>Neopterygii</taxon>
        <taxon>Teleostei</taxon>
        <taxon>Anguilliformes</taxon>
        <taxon>Anguillidae</taxon>
        <taxon>Anguilla</taxon>
    </lineage>
</organism>
<accession>A0A0E9UQ44</accession>